<protein>
    <submittedName>
        <fullName evidence="2">Membrane protein</fullName>
    </submittedName>
</protein>
<evidence type="ECO:0000313" key="3">
    <source>
        <dbReference type="Proteomes" id="UP000033423"/>
    </source>
</evidence>
<gene>
    <name evidence="2" type="ORF">MBAV_005077</name>
</gene>
<organism evidence="2 3">
    <name type="scientific">Candidatus Magnetobacterium bavaricum</name>
    <dbReference type="NCBI Taxonomy" id="29290"/>
    <lineage>
        <taxon>Bacteria</taxon>
        <taxon>Pseudomonadati</taxon>
        <taxon>Nitrospirota</taxon>
        <taxon>Thermodesulfovibrionia</taxon>
        <taxon>Thermodesulfovibrionales</taxon>
        <taxon>Candidatus Magnetobacteriaceae</taxon>
        <taxon>Candidatus Magnetobacterium</taxon>
    </lineage>
</organism>
<reference evidence="2 3" key="1">
    <citation type="submission" date="2015-02" db="EMBL/GenBank/DDBJ databases">
        <title>Single-cell genomics of uncultivated deep-branching MTB reveals a conserved set of magnetosome genes.</title>
        <authorList>
            <person name="Kolinko S."/>
            <person name="Richter M."/>
            <person name="Glockner F.O."/>
            <person name="Brachmann A."/>
            <person name="Schuler D."/>
        </authorList>
    </citation>
    <scope>NUCLEOTIDE SEQUENCE [LARGE SCALE GENOMIC DNA]</scope>
    <source>
        <strain evidence="2">TM-1</strain>
    </source>
</reference>
<keyword evidence="1" id="KW-1133">Transmembrane helix</keyword>
<evidence type="ECO:0000313" key="2">
    <source>
        <dbReference type="EMBL" id="KJU82729.1"/>
    </source>
</evidence>
<feature type="transmembrane region" description="Helical" evidence="1">
    <location>
        <begin position="122"/>
        <end position="141"/>
    </location>
</feature>
<sequence>MFYGFKPSNAVHKSSPFIAIFNFEYHLDSSYQSLTFTLEQAFSLAFELAFSLAFEPAFRLTFYLAFIKRSFYCAFVNLHSYLPIFISLKFFFVPRTLVCYLIGFLYLNEVSTLRYHFKRISIFYEIHPLLYYALYLILFLLKLG</sequence>
<keyword evidence="1" id="KW-0812">Transmembrane</keyword>
<comment type="caution">
    <text evidence="2">The sequence shown here is derived from an EMBL/GenBank/DDBJ whole genome shotgun (WGS) entry which is preliminary data.</text>
</comment>
<dbReference type="EMBL" id="LACI01002191">
    <property type="protein sequence ID" value="KJU82729.1"/>
    <property type="molecule type" value="Genomic_DNA"/>
</dbReference>
<evidence type="ECO:0000256" key="1">
    <source>
        <dbReference type="SAM" id="Phobius"/>
    </source>
</evidence>
<dbReference type="Proteomes" id="UP000033423">
    <property type="component" value="Unassembled WGS sequence"/>
</dbReference>
<accession>A0A0F3GL83</accession>
<keyword evidence="1" id="KW-0472">Membrane</keyword>
<feature type="transmembrane region" description="Helical" evidence="1">
    <location>
        <begin position="92"/>
        <end position="110"/>
    </location>
</feature>
<feature type="transmembrane region" description="Helical" evidence="1">
    <location>
        <begin position="41"/>
        <end position="58"/>
    </location>
</feature>
<dbReference type="AlphaFoldDB" id="A0A0F3GL83"/>
<name>A0A0F3GL83_9BACT</name>
<keyword evidence="3" id="KW-1185">Reference proteome</keyword>
<proteinExistence type="predicted"/>